<organism evidence="6 7">
    <name type="scientific">Sedimenticola selenatireducens</name>
    <dbReference type="NCBI Taxonomy" id="191960"/>
    <lineage>
        <taxon>Bacteria</taxon>
        <taxon>Pseudomonadati</taxon>
        <taxon>Pseudomonadota</taxon>
        <taxon>Gammaproteobacteria</taxon>
        <taxon>Chromatiales</taxon>
        <taxon>Sedimenticolaceae</taxon>
        <taxon>Sedimenticola</taxon>
    </lineage>
</organism>
<dbReference type="AlphaFoldDB" id="A0A2N6CXE5"/>
<sequence>MPSIQSRLESVRQQIQQAEQKYHRDAGTVQLLAVSKTRPVEDILQAVKAGQHRFGESYIQEALDKIEQLGNLALEWHFIGRIQGNKTRAIAENFDWVHSIDSAKQLRRLNDQRPGSLAPLKICLQIKIDEEESKAGIRPDEARELVKAMHHYPRRSLQGLMTLPAPSDQLEAQRKPFRQLRELRDELASAELPLTMLSMGMTDDLEAAIAEGSTMVRIGTAIFGPRHYPAQS</sequence>
<proteinExistence type="inferred from homology"/>
<evidence type="ECO:0000256" key="4">
    <source>
        <dbReference type="RuleBase" id="RU004514"/>
    </source>
</evidence>
<dbReference type="InterPro" id="IPR011078">
    <property type="entry name" value="PyrdxlP_homeostasis"/>
</dbReference>
<dbReference type="PROSITE" id="PS01211">
    <property type="entry name" value="UPF0001"/>
    <property type="match status" value="1"/>
</dbReference>
<dbReference type="FunFam" id="3.20.20.10:FF:000018">
    <property type="entry name" value="Pyridoxal phosphate homeostasis protein"/>
    <property type="match status" value="1"/>
</dbReference>
<name>A0A2N6CXE5_9GAMM</name>
<dbReference type="RefSeq" id="WP_273438757.1">
    <property type="nucleotide sequence ID" value="NZ_PKUN01000009.1"/>
</dbReference>
<dbReference type="Gene3D" id="3.20.20.10">
    <property type="entry name" value="Alanine racemase"/>
    <property type="match status" value="1"/>
</dbReference>
<dbReference type="Proteomes" id="UP000235015">
    <property type="component" value="Unassembled WGS sequence"/>
</dbReference>
<evidence type="ECO:0000256" key="3">
    <source>
        <dbReference type="PIRSR" id="PIRSR004848-1"/>
    </source>
</evidence>
<gene>
    <name evidence="6" type="ORF">C0630_08160</name>
</gene>
<feature type="domain" description="Alanine racemase N-terminal" evidence="5">
    <location>
        <begin position="8"/>
        <end position="225"/>
    </location>
</feature>
<protein>
    <recommendedName>
        <fullName evidence="2">Pyridoxal phosphate homeostasis protein</fullName>
        <shortName evidence="2">PLP homeostasis protein</shortName>
    </recommendedName>
</protein>
<comment type="similarity">
    <text evidence="2 4">Belongs to the pyridoxal phosphate-binding protein YggS/PROSC family.</text>
</comment>
<comment type="function">
    <text evidence="2">Pyridoxal 5'-phosphate (PLP)-binding protein, which is involved in PLP homeostasis.</text>
</comment>
<feature type="modified residue" description="N6-(pyridoxal phosphate)lysine" evidence="2 3">
    <location>
        <position position="36"/>
    </location>
</feature>
<dbReference type="PANTHER" id="PTHR10146:SF14">
    <property type="entry name" value="PYRIDOXAL PHOSPHATE HOMEOSTASIS PROTEIN"/>
    <property type="match status" value="1"/>
</dbReference>
<dbReference type="InterPro" id="IPR029066">
    <property type="entry name" value="PLP-binding_barrel"/>
</dbReference>
<comment type="caution">
    <text evidence="6">The sequence shown here is derived from an EMBL/GenBank/DDBJ whole genome shotgun (WGS) entry which is preliminary data.</text>
</comment>
<accession>A0A2N6CXE5</accession>
<keyword evidence="1 2" id="KW-0663">Pyridoxal phosphate</keyword>
<evidence type="ECO:0000313" key="6">
    <source>
        <dbReference type="EMBL" id="PLX61976.1"/>
    </source>
</evidence>
<evidence type="ECO:0000256" key="1">
    <source>
        <dbReference type="ARBA" id="ARBA00022898"/>
    </source>
</evidence>
<dbReference type="EMBL" id="PKUN01000009">
    <property type="protein sequence ID" value="PLX61976.1"/>
    <property type="molecule type" value="Genomic_DNA"/>
</dbReference>
<dbReference type="PIRSF" id="PIRSF004848">
    <property type="entry name" value="YBL036c_PLPDEIII"/>
    <property type="match status" value="1"/>
</dbReference>
<dbReference type="Pfam" id="PF01168">
    <property type="entry name" value="Ala_racemase_N"/>
    <property type="match status" value="1"/>
</dbReference>
<evidence type="ECO:0000256" key="2">
    <source>
        <dbReference type="HAMAP-Rule" id="MF_02087"/>
    </source>
</evidence>
<comment type="cofactor">
    <cofactor evidence="3">
        <name>pyridoxal 5'-phosphate</name>
        <dbReference type="ChEBI" id="CHEBI:597326"/>
    </cofactor>
</comment>
<reference evidence="6 7" key="1">
    <citation type="submission" date="2017-11" db="EMBL/GenBank/DDBJ databases">
        <title>Genome-resolved metagenomics identifies genetic mobility, metabolic interactions, and unexpected diversity in perchlorate-reducing communities.</title>
        <authorList>
            <person name="Barnum T.P."/>
            <person name="Figueroa I.A."/>
            <person name="Carlstrom C.I."/>
            <person name="Lucas L.N."/>
            <person name="Engelbrektson A.L."/>
            <person name="Coates J.D."/>
        </authorList>
    </citation>
    <scope>NUCLEOTIDE SEQUENCE [LARGE SCALE GENOMIC DNA]</scope>
    <source>
        <strain evidence="6">BM301</strain>
    </source>
</reference>
<dbReference type="HAMAP" id="MF_02087">
    <property type="entry name" value="PLP_homeostasis"/>
    <property type="match status" value="1"/>
</dbReference>
<evidence type="ECO:0000313" key="7">
    <source>
        <dbReference type="Proteomes" id="UP000235015"/>
    </source>
</evidence>
<dbReference type="GO" id="GO:0030170">
    <property type="term" value="F:pyridoxal phosphate binding"/>
    <property type="evidence" value="ECO:0007669"/>
    <property type="project" value="UniProtKB-UniRule"/>
</dbReference>
<dbReference type="PANTHER" id="PTHR10146">
    <property type="entry name" value="PROLINE SYNTHETASE CO-TRANSCRIBED BACTERIAL HOMOLOG PROTEIN"/>
    <property type="match status" value="1"/>
</dbReference>
<dbReference type="InterPro" id="IPR001608">
    <property type="entry name" value="Ala_racemase_N"/>
</dbReference>
<dbReference type="NCBIfam" id="TIGR00044">
    <property type="entry name" value="YggS family pyridoxal phosphate-dependent enzyme"/>
    <property type="match status" value="1"/>
</dbReference>
<dbReference type="CDD" id="cd06824">
    <property type="entry name" value="PLPDE_III_Yggs_like"/>
    <property type="match status" value="1"/>
</dbReference>
<evidence type="ECO:0000259" key="5">
    <source>
        <dbReference type="Pfam" id="PF01168"/>
    </source>
</evidence>
<dbReference type="STRING" id="1111735.GCA_000428045_04260"/>
<dbReference type="SUPFAM" id="SSF51419">
    <property type="entry name" value="PLP-binding barrel"/>
    <property type="match status" value="1"/>
</dbReference>